<sequence length="171" mass="18864">MAIVFLENGPPNRINSLLGSLKRLPYALQLPLFNFIFGRFSRFYRTVGVKAENLGPYRVTLALANHPRVRNHIRGIHAVAIALPAEYAAGLVVAQHLSATSVVVLKRLRLDLLRPVRGAVRATATLTFEQSRSLREQAKGEVEVFVRIEDETGAAPVSGSMLIAWIPRKSA</sequence>
<gene>
    <name evidence="1" type="ORF">BLA17378_03448</name>
</gene>
<comment type="caution">
    <text evidence="1">The sequence shown here is derived from an EMBL/GenBank/DDBJ whole genome shotgun (WGS) entry which is preliminary data.</text>
</comment>
<dbReference type="Pfam" id="PF14539">
    <property type="entry name" value="DUF4442"/>
    <property type="match status" value="1"/>
</dbReference>
<dbReference type="RefSeq" id="WP_174957777.1">
    <property type="nucleotide sequence ID" value="NZ_CABVQG010000011.1"/>
</dbReference>
<keyword evidence="2" id="KW-1185">Reference proteome</keyword>
<accession>A0ABY6XSG7</accession>
<dbReference type="EMBL" id="CABVQG010000011">
    <property type="protein sequence ID" value="VWC73761.1"/>
    <property type="molecule type" value="Genomic_DNA"/>
</dbReference>
<organism evidence="1 2">
    <name type="scientific">Burkholderia aenigmatica</name>
    <dbReference type="NCBI Taxonomy" id="2015348"/>
    <lineage>
        <taxon>Bacteria</taxon>
        <taxon>Pseudomonadati</taxon>
        <taxon>Pseudomonadota</taxon>
        <taxon>Betaproteobacteria</taxon>
        <taxon>Burkholderiales</taxon>
        <taxon>Burkholderiaceae</taxon>
        <taxon>Burkholderia</taxon>
        <taxon>Burkholderia cepacia complex</taxon>
    </lineage>
</organism>
<reference evidence="1 2" key="1">
    <citation type="submission" date="2019-09" db="EMBL/GenBank/DDBJ databases">
        <authorList>
            <person name="Depoorter E."/>
        </authorList>
    </citation>
    <scope>NUCLEOTIDE SEQUENCE [LARGE SCALE GENOMIC DNA]</scope>
    <source>
        <strain evidence="1 2">R-17378</strain>
    </source>
</reference>
<dbReference type="InterPro" id="IPR029069">
    <property type="entry name" value="HotDog_dom_sf"/>
</dbReference>
<evidence type="ECO:0008006" key="3">
    <source>
        <dbReference type="Google" id="ProtNLM"/>
    </source>
</evidence>
<dbReference type="SUPFAM" id="SSF54637">
    <property type="entry name" value="Thioesterase/thiol ester dehydrase-isomerase"/>
    <property type="match status" value="1"/>
</dbReference>
<evidence type="ECO:0000313" key="1">
    <source>
        <dbReference type="EMBL" id="VWC73761.1"/>
    </source>
</evidence>
<dbReference type="Proteomes" id="UP000494120">
    <property type="component" value="Unassembled WGS sequence"/>
</dbReference>
<proteinExistence type="predicted"/>
<evidence type="ECO:0000313" key="2">
    <source>
        <dbReference type="Proteomes" id="UP000494120"/>
    </source>
</evidence>
<dbReference type="Gene3D" id="3.10.129.10">
    <property type="entry name" value="Hotdog Thioesterase"/>
    <property type="match status" value="1"/>
</dbReference>
<protein>
    <recommendedName>
        <fullName evidence="3">DUF4442 domain-containing protein</fullName>
    </recommendedName>
</protein>
<dbReference type="InterPro" id="IPR027961">
    <property type="entry name" value="DUF4442"/>
</dbReference>
<name>A0ABY6XSG7_9BURK</name>